<dbReference type="Proteomes" id="UP000784064">
    <property type="component" value="Unassembled WGS sequence"/>
</dbReference>
<dbReference type="Proteomes" id="UP000749453">
    <property type="component" value="Unassembled WGS sequence"/>
</dbReference>
<gene>
    <name evidence="1" type="ORF">JJW18_04625</name>
    <name evidence="2" type="ORF">JJW19_16815</name>
</gene>
<sequence length="152" mass="17288">MSEREARKQAKRRARATGRSSNVYVPISPHVRLYAWELECQAYRTLDPVARALLVELRALYRPSTGAEVFLSVREAMQRVGVTQRPVQNAFKSLLERGWIEEAKAGSFDQKTGTGRARSFLLTNIGPAGDDVDAKRTYMHWKPYASECQKTR</sequence>
<organism evidence="1 4">
    <name type="scientific">Stenotrophomonas lactitubi</name>
    <dbReference type="NCBI Taxonomy" id="2045214"/>
    <lineage>
        <taxon>Bacteria</taxon>
        <taxon>Pseudomonadati</taxon>
        <taxon>Pseudomonadota</taxon>
        <taxon>Gammaproteobacteria</taxon>
        <taxon>Lysobacterales</taxon>
        <taxon>Lysobacteraceae</taxon>
        <taxon>Stenotrophomonas</taxon>
    </lineage>
</organism>
<reference evidence="1" key="2">
    <citation type="submission" date="2021-01" db="EMBL/GenBank/DDBJ databases">
        <authorList>
            <person name="Yu Y."/>
        </authorList>
    </citation>
    <scope>NUCLEOTIDE SEQUENCE</scope>
    <source>
        <strain evidence="1">As-5</strain>
        <strain evidence="2">As-6</strain>
    </source>
</reference>
<evidence type="ECO:0000313" key="2">
    <source>
        <dbReference type="EMBL" id="MBM9939796.1"/>
    </source>
</evidence>
<dbReference type="AlphaFoldDB" id="A0AAW4GEU9"/>
<evidence type="ECO:0000313" key="1">
    <source>
        <dbReference type="EMBL" id="MBM9912750.1"/>
    </source>
</evidence>
<dbReference type="EMBL" id="JAFFTA010000004">
    <property type="protein sequence ID" value="MBM9912750.1"/>
    <property type="molecule type" value="Genomic_DNA"/>
</dbReference>
<evidence type="ECO:0008006" key="5">
    <source>
        <dbReference type="Google" id="ProtNLM"/>
    </source>
</evidence>
<comment type="caution">
    <text evidence="1">The sequence shown here is derived from an EMBL/GenBank/DDBJ whole genome shotgun (WGS) entry which is preliminary data.</text>
</comment>
<name>A0AAW4GEU9_9GAMM</name>
<proteinExistence type="predicted"/>
<accession>A0AAW4GEU9</accession>
<dbReference type="RefSeq" id="WP_205405083.1">
    <property type="nucleotide sequence ID" value="NZ_JAFFTA010000004.1"/>
</dbReference>
<dbReference type="EMBL" id="JAFFTB010000029">
    <property type="protein sequence ID" value="MBM9939796.1"/>
    <property type="molecule type" value="Genomic_DNA"/>
</dbReference>
<keyword evidence="3" id="KW-1185">Reference proteome</keyword>
<reference evidence="3" key="1">
    <citation type="submission" date="2021-01" db="EMBL/GenBank/DDBJ databases">
        <title>Stenotrophomonas maltophilia.</title>
        <authorList>
            <person name="Yu Y."/>
        </authorList>
    </citation>
    <scope>NUCLEOTIDE SEQUENCE [LARGE SCALE GENOMIC DNA]</scope>
    <source>
        <strain evidence="3">As-6</strain>
    </source>
</reference>
<evidence type="ECO:0000313" key="3">
    <source>
        <dbReference type="Proteomes" id="UP000749453"/>
    </source>
</evidence>
<evidence type="ECO:0000313" key="4">
    <source>
        <dbReference type="Proteomes" id="UP000784064"/>
    </source>
</evidence>
<protein>
    <recommendedName>
        <fullName evidence="5">Helix-turn-helix domain-containing protein</fullName>
    </recommendedName>
</protein>